<dbReference type="InterPro" id="IPR036890">
    <property type="entry name" value="HATPase_C_sf"/>
</dbReference>
<feature type="domain" description="Histidine kinase" evidence="9">
    <location>
        <begin position="97"/>
        <end position="314"/>
    </location>
</feature>
<dbReference type="InterPro" id="IPR003594">
    <property type="entry name" value="HATPase_dom"/>
</dbReference>
<dbReference type="GO" id="GO:0000155">
    <property type="term" value="F:phosphorelay sensor kinase activity"/>
    <property type="evidence" value="ECO:0007669"/>
    <property type="project" value="InterPro"/>
</dbReference>
<evidence type="ECO:0000313" key="10">
    <source>
        <dbReference type="EMBL" id="SVA24582.1"/>
    </source>
</evidence>
<proteinExistence type="predicted"/>
<keyword evidence="7 8" id="KW-0472">Membrane</keyword>
<dbReference type="Gene3D" id="1.10.287.130">
    <property type="match status" value="1"/>
</dbReference>
<dbReference type="GO" id="GO:0005886">
    <property type="term" value="C:plasma membrane"/>
    <property type="evidence" value="ECO:0007669"/>
    <property type="project" value="TreeGrafter"/>
</dbReference>
<dbReference type="Pfam" id="PF02518">
    <property type="entry name" value="HATPase_c"/>
    <property type="match status" value="1"/>
</dbReference>
<dbReference type="FunFam" id="1.10.287.130:FF:000001">
    <property type="entry name" value="Two-component sensor histidine kinase"/>
    <property type="match status" value="1"/>
</dbReference>
<dbReference type="FunFam" id="3.30.565.10:FF:000006">
    <property type="entry name" value="Sensor histidine kinase WalK"/>
    <property type="match status" value="1"/>
</dbReference>
<evidence type="ECO:0000256" key="5">
    <source>
        <dbReference type="ARBA" id="ARBA00022777"/>
    </source>
</evidence>
<keyword evidence="8" id="KW-1133">Transmembrane helix</keyword>
<protein>
    <recommendedName>
        <fullName evidence="2">histidine kinase</fullName>
        <ecNumber evidence="2">2.7.13.3</ecNumber>
    </recommendedName>
</protein>
<evidence type="ECO:0000256" key="4">
    <source>
        <dbReference type="ARBA" id="ARBA00022679"/>
    </source>
</evidence>
<dbReference type="Pfam" id="PF00512">
    <property type="entry name" value="HisKA"/>
    <property type="match status" value="1"/>
</dbReference>
<dbReference type="AlphaFoldDB" id="A0A381U8N3"/>
<dbReference type="InterPro" id="IPR005467">
    <property type="entry name" value="His_kinase_dom"/>
</dbReference>
<keyword evidence="8" id="KW-0812">Transmembrane</keyword>
<reference evidence="10" key="1">
    <citation type="submission" date="2018-05" db="EMBL/GenBank/DDBJ databases">
        <authorList>
            <person name="Lanie J.A."/>
            <person name="Ng W.-L."/>
            <person name="Kazmierczak K.M."/>
            <person name="Andrzejewski T.M."/>
            <person name="Davidsen T.M."/>
            <person name="Wayne K.J."/>
            <person name="Tettelin H."/>
            <person name="Glass J.I."/>
            <person name="Rusch D."/>
            <person name="Podicherti R."/>
            <person name="Tsui H.-C.T."/>
            <person name="Winkler M.E."/>
        </authorList>
    </citation>
    <scope>NUCLEOTIDE SEQUENCE</scope>
</reference>
<dbReference type="SMART" id="SM00388">
    <property type="entry name" value="HisKA"/>
    <property type="match status" value="1"/>
</dbReference>
<dbReference type="PANTHER" id="PTHR45453:SF1">
    <property type="entry name" value="PHOSPHATE REGULON SENSOR PROTEIN PHOR"/>
    <property type="match status" value="1"/>
</dbReference>
<keyword evidence="5" id="KW-0418">Kinase</keyword>
<dbReference type="PRINTS" id="PR00344">
    <property type="entry name" value="BCTRLSENSOR"/>
</dbReference>
<dbReference type="SMART" id="SM00387">
    <property type="entry name" value="HATPase_c"/>
    <property type="match status" value="1"/>
</dbReference>
<dbReference type="InterPro" id="IPR003661">
    <property type="entry name" value="HisK_dim/P_dom"/>
</dbReference>
<accession>A0A381U8N3</accession>
<comment type="catalytic activity">
    <reaction evidence="1">
        <text>ATP + protein L-histidine = ADP + protein N-phospho-L-histidine.</text>
        <dbReference type="EC" id="2.7.13.3"/>
    </reaction>
</comment>
<evidence type="ECO:0000256" key="1">
    <source>
        <dbReference type="ARBA" id="ARBA00000085"/>
    </source>
</evidence>
<dbReference type="InterPro" id="IPR036097">
    <property type="entry name" value="HisK_dim/P_sf"/>
</dbReference>
<gene>
    <name evidence="10" type="ORF">METZ01_LOCUS77436</name>
</gene>
<dbReference type="InterPro" id="IPR050351">
    <property type="entry name" value="BphY/WalK/GraS-like"/>
</dbReference>
<keyword evidence="4" id="KW-0808">Transferase</keyword>
<keyword evidence="3" id="KW-0597">Phosphoprotein</keyword>
<dbReference type="EMBL" id="UINC01005955">
    <property type="protein sequence ID" value="SVA24582.1"/>
    <property type="molecule type" value="Genomic_DNA"/>
</dbReference>
<evidence type="ECO:0000256" key="7">
    <source>
        <dbReference type="ARBA" id="ARBA00023136"/>
    </source>
</evidence>
<dbReference type="SUPFAM" id="SSF55874">
    <property type="entry name" value="ATPase domain of HSP90 chaperone/DNA topoisomerase II/histidine kinase"/>
    <property type="match status" value="1"/>
</dbReference>
<evidence type="ECO:0000256" key="3">
    <source>
        <dbReference type="ARBA" id="ARBA00022553"/>
    </source>
</evidence>
<dbReference type="Gene3D" id="3.30.565.10">
    <property type="entry name" value="Histidine kinase-like ATPase, C-terminal domain"/>
    <property type="match status" value="1"/>
</dbReference>
<name>A0A381U8N3_9ZZZZ</name>
<feature type="transmembrane region" description="Helical" evidence="8">
    <location>
        <begin position="57"/>
        <end position="81"/>
    </location>
</feature>
<evidence type="ECO:0000256" key="2">
    <source>
        <dbReference type="ARBA" id="ARBA00012438"/>
    </source>
</evidence>
<dbReference type="CDD" id="cd00082">
    <property type="entry name" value="HisKA"/>
    <property type="match status" value="1"/>
</dbReference>
<sequence>MNRLRALFHPIFVFIGVQIAWIGLMVVWVYWYFENRQNLAEFTKKLPPELLESDFNWIVLLEGGVLMLVILAGVYVIFVYWNKQSRLYQLQSNFVSSVSHELKSPLASIQLYLETLKYQKVSSEEAQDFVETMLSDTERLSDLIDNILESSKSDPKSMQLQFASVDIVSFLQETIAHHQKLFEDKQCVIQLKFNDHVKVSIDRRAMRMVFNNLIANALRYSPAGTVLTIEVRRDQKFCIIDFIDQGFGFDKKELKKVFKKFYRVQNQETQNIEGAGLGLYISRQIIKNHKGKINVFSEGRGKGTRFMLSLPEDHALIEKNQKSGSEIN</sequence>
<dbReference type="GO" id="GO:0004721">
    <property type="term" value="F:phosphoprotein phosphatase activity"/>
    <property type="evidence" value="ECO:0007669"/>
    <property type="project" value="TreeGrafter"/>
</dbReference>
<dbReference type="InterPro" id="IPR004358">
    <property type="entry name" value="Sig_transdc_His_kin-like_C"/>
</dbReference>
<dbReference type="CDD" id="cd00075">
    <property type="entry name" value="HATPase"/>
    <property type="match status" value="1"/>
</dbReference>
<dbReference type="GO" id="GO:0016036">
    <property type="term" value="P:cellular response to phosphate starvation"/>
    <property type="evidence" value="ECO:0007669"/>
    <property type="project" value="TreeGrafter"/>
</dbReference>
<dbReference type="EC" id="2.7.13.3" evidence="2"/>
<keyword evidence="6" id="KW-0902">Two-component regulatory system</keyword>
<dbReference type="SUPFAM" id="SSF47384">
    <property type="entry name" value="Homodimeric domain of signal transducing histidine kinase"/>
    <property type="match status" value="1"/>
</dbReference>
<dbReference type="PROSITE" id="PS50109">
    <property type="entry name" value="HIS_KIN"/>
    <property type="match status" value="1"/>
</dbReference>
<evidence type="ECO:0000259" key="9">
    <source>
        <dbReference type="PROSITE" id="PS50109"/>
    </source>
</evidence>
<evidence type="ECO:0000256" key="8">
    <source>
        <dbReference type="SAM" id="Phobius"/>
    </source>
</evidence>
<feature type="transmembrane region" description="Helical" evidence="8">
    <location>
        <begin position="12"/>
        <end position="33"/>
    </location>
</feature>
<evidence type="ECO:0000256" key="6">
    <source>
        <dbReference type="ARBA" id="ARBA00023012"/>
    </source>
</evidence>
<dbReference type="PANTHER" id="PTHR45453">
    <property type="entry name" value="PHOSPHATE REGULON SENSOR PROTEIN PHOR"/>
    <property type="match status" value="1"/>
</dbReference>
<organism evidence="10">
    <name type="scientific">marine metagenome</name>
    <dbReference type="NCBI Taxonomy" id="408172"/>
    <lineage>
        <taxon>unclassified sequences</taxon>
        <taxon>metagenomes</taxon>
        <taxon>ecological metagenomes</taxon>
    </lineage>
</organism>